<dbReference type="AlphaFoldDB" id="A0A1E5L5Q0"/>
<gene>
    <name evidence="2" type="ORF">BHU72_04655</name>
</gene>
<dbReference type="EMBL" id="MJAT01000022">
    <property type="protein sequence ID" value="OEH85384.1"/>
    <property type="molecule type" value="Genomic_DNA"/>
</dbReference>
<dbReference type="PROSITE" id="PS51257">
    <property type="entry name" value="PROKAR_LIPOPROTEIN"/>
    <property type="match status" value="1"/>
</dbReference>
<dbReference type="OrthoDB" id="2988624at2"/>
<sequence>MRHISIKGCLFVVLLSVLLVLTGCAEGTFHITIHKDYSADLRYQVGVNQGVAGFLVLAQENPMLELKRRAEIYGYSVTGYTDASSTGIIAERHVESIINFDAQEVDVLVAGLIDNSSGENKENFRFYEEKGFFTNRYQVEANIDLRNLNFLDNQEINFLGSKMLEQMNLQCIVTLPIKVIKHNAHETKDEGYTLVWNLKAGAENPIILQASVPNIKNIITFIIATILLVMGFFFIIKKT</sequence>
<dbReference type="Proteomes" id="UP000095255">
    <property type="component" value="Unassembled WGS sequence"/>
</dbReference>
<organism evidence="2 3">
    <name type="scientific">Desulfuribacillus stibiiarsenatis</name>
    <dbReference type="NCBI Taxonomy" id="1390249"/>
    <lineage>
        <taxon>Bacteria</taxon>
        <taxon>Bacillati</taxon>
        <taxon>Bacillota</taxon>
        <taxon>Desulfuribacillia</taxon>
        <taxon>Desulfuribacillales</taxon>
        <taxon>Desulfuribacillaceae</taxon>
        <taxon>Desulfuribacillus</taxon>
    </lineage>
</organism>
<evidence type="ECO:0000313" key="3">
    <source>
        <dbReference type="Proteomes" id="UP000095255"/>
    </source>
</evidence>
<protein>
    <recommendedName>
        <fullName evidence="4">DUF3153 domain-containing protein</fullName>
    </recommendedName>
</protein>
<comment type="caution">
    <text evidence="2">The sequence shown here is derived from an EMBL/GenBank/DDBJ whole genome shotgun (WGS) entry which is preliminary data.</text>
</comment>
<evidence type="ECO:0000256" key="1">
    <source>
        <dbReference type="SAM" id="Phobius"/>
    </source>
</evidence>
<keyword evidence="1" id="KW-0812">Transmembrane</keyword>
<proteinExistence type="predicted"/>
<evidence type="ECO:0008006" key="4">
    <source>
        <dbReference type="Google" id="ProtNLM"/>
    </source>
</evidence>
<evidence type="ECO:0000313" key="2">
    <source>
        <dbReference type="EMBL" id="OEH85384.1"/>
    </source>
</evidence>
<dbReference type="RefSeq" id="WP_069702210.1">
    <property type="nucleotide sequence ID" value="NZ_MJAT01000022.1"/>
</dbReference>
<accession>A0A1E5L5Q0</accession>
<dbReference type="STRING" id="1390249.BHU72_04655"/>
<feature type="transmembrane region" description="Helical" evidence="1">
    <location>
        <begin position="218"/>
        <end position="236"/>
    </location>
</feature>
<reference evidence="2 3" key="1">
    <citation type="submission" date="2016-09" db="EMBL/GenBank/DDBJ databases">
        <title>Desulfuribacillus arsenicus sp. nov., an obligately anaerobic, dissimilatory arsenic- and antimonate-reducing bacterium isolated from anoxic sediments.</title>
        <authorList>
            <person name="Abin C.A."/>
            <person name="Hollibaugh J.T."/>
        </authorList>
    </citation>
    <scope>NUCLEOTIDE SEQUENCE [LARGE SCALE GENOMIC DNA]</scope>
    <source>
        <strain evidence="2 3">MLFW-2</strain>
    </source>
</reference>
<keyword evidence="1" id="KW-0472">Membrane</keyword>
<name>A0A1E5L5Q0_9FIRM</name>
<keyword evidence="3" id="KW-1185">Reference proteome</keyword>
<keyword evidence="1" id="KW-1133">Transmembrane helix</keyword>